<dbReference type="EMBL" id="GG678367">
    <property type="protein sequence ID" value="EER09353.1"/>
    <property type="molecule type" value="Genomic_DNA"/>
</dbReference>
<reference evidence="1 2" key="1">
    <citation type="submission" date="2008-07" db="EMBL/GenBank/DDBJ databases">
        <authorList>
            <person name="El-Sayed N."/>
            <person name="Caler E."/>
            <person name="Inman J."/>
            <person name="Amedeo P."/>
            <person name="Hass B."/>
            <person name="Wortman J."/>
        </authorList>
    </citation>
    <scope>NUCLEOTIDE SEQUENCE [LARGE SCALE GENOMIC DNA]</scope>
    <source>
        <strain evidence="2">ATCC 50983 / TXsc</strain>
    </source>
</reference>
<dbReference type="OrthoDB" id="10660929at2759"/>
<gene>
    <name evidence="1" type="ORF">Pmar_PMAR011172</name>
</gene>
<sequence>MASFKGQASSLLLGASEDGFCVYDVVNGCTVQCDTAGLPLGAMVDAAFLPSGGGLRTLFVLNAMKPEVCVYSLTSTQRYTKFCVTANGDSSAGVGYLVQIHNTGIGCSLDAATYWLAISMEISAYGTWEVPLLIKLVAAKFEGSVRASIPKCTTHGDIGGAGEFDQQSEEVLALAAYQGDSDAGYVLSGGSAGSIIMCPDRPAGVKKIRGCPTERLYALTSGRALIVIDIEADFLHSKWDKVDSVDLSASGGGGAVPTAVALVCDDEECLVLFGEETGVVGLSLYIEYGEMRQTAI</sequence>
<keyword evidence="2" id="KW-1185">Reference proteome</keyword>
<proteinExistence type="predicted"/>
<dbReference type="GeneID" id="9065793"/>
<accession>C5L1P1</accession>
<dbReference type="AlphaFoldDB" id="C5L1P1"/>
<name>C5L1P1_PERM5</name>
<organism evidence="2">
    <name type="scientific">Perkinsus marinus (strain ATCC 50983 / TXsc)</name>
    <dbReference type="NCBI Taxonomy" id="423536"/>
    <lineage>
        <taxon>Eukaryota</taxon>
        <taxon>Sar</taxon>
        <taxon>Alveolata</taxon>
        <taxon>Perkinsozoa</taxon>
        <taxon>Perkinsea</taxon>
        <taxon>Perkinsida</taxon>
        <taxon>Perkinsidae</taxon>
        <taxon>Perkinsus</taxon>
    </lineage>
</organism>
<evidence type="ECO:0000313" key="1">
    <source>
        <dbReference type="EMBL" id="EER09353.1"/>
    </source>
</evidence>
<dbReference type="Proteomes" id="UP000007800">
    <property type="component" value="Unassembled WGS sequence"/>
</dbReference>
<evidence type="ECO:0000313" key="2">
    <source>
        <dbReference type="Proteomes" id="UP000007800"/>
    </source>
</evidence>
<dbReference type="RefSeq" id="XP_002777537.1">
    <property type="nucleotide sequence ID" value="XM_002777491.1"/>
</dbReference>
<protein>
    <submittedName>
        <fullName evidence="1">Uncharacterized protein</fullName>
    </submittedName>
</protein>
<dbReference type="InParanoid" id="C5L1P1"/>